<keyword evidence="2" id="KW-1185">Reference proteome</keyword>
<dbReference type="RefSeq" id="WP_106707369.1">
    <property type="nucleotide sequence ID" value="NZ_PXXU01000034.1"/>
</dbReference>
<sequence>MNLSTLKGILIPFFGLMVAHVGTTSAHNQAGGCSTGLAAAIDFYQIACFDAAMAMARHSISKRKSEI</sequence>
<name>A0A2P7NTQ3_9PROT</name>
<protein>
    <submittedName>
        <fullName evidence="1">Uncharacterized protein</fullName>
    </submittedName>
</protein>
<dbReference type="EMBL" id="PXXU01000034">
    <property type="protein sequence ID" value="PSJ16851.1"/>
    <property type="molecule type" value="Genomic_DNA"/>
</dbReference>
<proteinExistence type="predicted"/>
<accession>A0A2P7NTQ3</accession>
<comment type="caution">
    <text evidence="1">The sequence shown here is derived from an EMBL/GenBank/DDBJ whole genome shotgun (WGS) entry which is preliminary data.</text>
</comment>
<organism evidence="1 2">
    <name type="scientific">Nitrosomonas supralitoralis</name>
    <dbReference type="NCBI Taxonomy" id="2116706"/>
    <lineage>
        <taxon>Bacteria</taxon>
        <taxon>Pseudomonadati</taxon>
        <taxon>Pseudomonadota</taxon>
        <taxon>Betaproteobacteria</taxon>
        <taxon>Nitrosomonadales</taxon>
        <taxon>Nitrosomonadaceae</taxon>
        <taxon>Nitrosomonas</taxon>
    </lineage>
</organism>
<dbReference type="AlphaFoldDB" id="A0A2P7NTQ3"/>
<evidence type="ECO:0000313" key="2">
    <source>
        <dbReference type="Proteomes" id="UP000241912"/>
    </source>
</evidence>
<gene>
    <name evidence="1" type="ORF">C7H79_11270</name>
</gene>
<reference evidence="1 2" key="1">
    <citation type="submission" date="2018-03" db="EMBL/GenBank/DDBJ databases">
        <title>Draft genome of Nitrosomonas supralitoralis APG5.</title>
        <authorList>
            <person name="Urakawa H."/>
            <person name="Lopez J.V."/>
        </authorList>
    </citation>
    <scope>NUCLEOTIDE SEQUENCE [LARGE SCALE GENOMIC DNA]</scope>
    <source>
        <strain evidence="1 2">APG5</strain>
    </source>
</reference>
<evidence type="ECO:0000313" key="1">
    <source>
        <dbReference type="EMBL" id="PSJ16851.1"/>
    </source>
</evidence>
<dbReference type="Proteomes" id="UP000241912">
    <property type="component" value="Unassembled WGS sequence"/>
</dbReference>